<accession>A0A9X1FXE4</accession>
<reference evidence="1" key="1">
    <citation type="submission" date="2021-07" db="EMBL/GenBank/DDBJ databases">
        <title>Roseobacter insulae sp. nov., isolated from a tidal flat.</title>
        <authorList>
            <person name="Park S."/>
            <person name="Yoon J.-H."/>
        </authorList>
    </citation>
    <scope>NUCLEOTIDE SEQUENCE</scope>
    <source>
        <strain evidence="1">YSTF-M11</strain>
    </source>
</reference>
<proteinExistence type="predicted"/>
<protein>
    <submittedName>
        <fullName evidence="1">Glycolipid-binding domain-containing protein</fullName>
    </submittedName>
</protein>
<evidence type="ECO:0000313" key="2">
    <source>
        <dbReference type="Proteomes" id="UP001138661"/>
    </source>
</evidence>
<evidence type="ECO:0000313" key="1">
    <source>
        <dbReference type="EMBL" id="MBW4708790.1"/>
    </source>
</evidence>
<name>A0A9X1FXE4_9RHOB</name>
<dbReference type="Proteomes" id="UP001138661">
    <property type="component" value="Unassembled WGS sequence"/>
</dbReference>
<dbReference type="Pfam" id="PF06475">
    <property type="entry name" value="Glycolipid_bind"/>
    <property type="match status" value="1"/>
</dbReference>
<organism evidence="1 2">
    <name type="scientific">Roseobacter insulae</name>
    <dbReference type="NCBI Taxonomy" id="2859783"/>
    <lineage>
        <taxon>Bacteria</taxon>
        <taxon>Pseudomonadati</taxon>
        <taxon>Pseudomonadota</taxon>
        <taxon>Alphaproteobacteria</taxon>
        <taxon>Rhodobacterales</taxon>
        <taxon>Roseobacteraceae</taxon>
        <taxon>Roseobacter</taxon>
    </lineage>
</organism>
<dbReference type="EMBL" id="JAHXDN010000003">
    <property type="protein sequence ID" value="MBW4708790.1"/>
    <property type="molecule type" value="Genomic_DNA"/>
</dbReference>
<sequence>MTVARWHDWEGQGLEHCVCLENGDGLSLEGVVAGTRHGTYGGHYFVRTDAAFRTREVRLEYVDGPSLHVEADEHGNWRDIIGNRSLPTLDGCFDVDIGITPATNTLPIKRLNLRDEERREIAVAYVPLPDQVAGDFLPQRAEQRYTCITRGHRYRYEGLFRGFTADLVIDDFGLVLDYPDTFRRVL</sequence>
<dbReference type="AlphaFoldDB" id="A0A9X1FXE4"/>
<dbReference type="InterPro" id="IPR009467">
    <property type="entry name" value="Glycolipid-bd_prot_put"/>
</dbReference>
<dbReference type="RefSeq" id="WP_219503342.1">
    <property type="nucleotide sequence ID" value="NZ_JAHXDN010000003.1"/>
</dbReference>
<keyword evidence="2" id="KW-1185">Reference proteome</keyword>
<comment type="caution">
    <text evidence="1">The sequence shown here is derived from an EMBL/GenBank/DDBJ whole genome shotgun (WGS) entry which is preliminary data.</text>
</comment>
<gene>
    <name evidence="1" type="ORF">KX928_13455</name>
</gene>